<name>A0ABW4Z221_9HYPH</name>
<organism evidence="1 2">
    <name type="scientific">Ancylobacter oerskovii</name>
    <dbReference type="NCBI Taxonomy" id="459519"/>
    <lineage>
        <taxon>Bacteria</taxon>
        <taxon>Pseudomonadati</taxon>
        <taxon>Pseudomonadota</taxon>
        <taxon>Alphaproteobacteria</taxon>
        <taxon>Hyphomicrobiales</taxon>
        <taxon>Xanthobacteraceae</taxon>
        <taxon>Ancylobacter</taxon>
    </lineage>
</organism>
<keyword evidence="2" id="KW-1185">Reference proteome</keyword>
<gene>
    <name evidence="1" type="ORF">ACFSNC_17945</name>
</gene>
<protein>
    <submittedName>
        <fullName evidence="1">Uncharacterized protein</fullName>
    </submittedName>
</protein>
<evidence type="ECO:0000313" key="1">
    <source>
        <dbReference type="EMBL" id="MFD2142293.1"/>
    </source>
</evidence>
<dbReference type="RefSeq" id="WP_213351255.1">
    <property type="nucleotide sequence ID" value="NZ_JAHBGB010000006.1"/>
</dbReference>
<comment type="caution">
    <text evidence="1">The sequence shown here is derived from an EMBL/GenBank/DDBJ whole genome shotgun (WGS) entry which is preliminary data.</text>
</comment>
<accession>A0ABW4Z221</accession>
<dbReference type="Proteomes" id="UP001597299">
    <property type="component" value="Unassembled WGS sequence"/>
</dbReference>
<reference evidence="2" key="1">
    <citation type="journal article" date="2019" name="Int. J. Syst. Evol. Microbiol.">
        <title>The Global Catalogue of Microorganisms (GCM) 10K type strain sequencing project: providing services to taxonomists for standard genome sequencing and annotation.</title>
        <authorList>
            <consortium name="The Broad Institute Genomics Platform"/>
            <consortium name="The Broad Institute Genome Sequencing Center for Infectious Disease"/>
            <person name="Wu L."/>
            <person name="Ma J."/>
        </authorList>
    </citation>
    <scope>NUCLEOTIDE SEQUENCE [LARGE SCALE GENOMIC DNA]</scope>
    <source>
        <strain evidence="2">CCM 7435</strain>
    </source>
</reference>
<evidence type="ECO:0000313" key="2">
    <source>
        <dbReference type="Proteomes" id="UP001597299"/>
    </source>
</evidence>
<dbReference type="EMBL" id="JBHUHD010000001">
    <property type="protein sequence ID" value="MFD2142293.1"/>
    <property type="molecule type" value="Genomic_DNA"/>
</dbReference>
<proteinExistence type="predicted"/>
<sequence>MDSPQLPQKLYDAGRQYFSQLKELGLRPEGLMWVWDNTRSQFILMMIWSGIDRVGPLAVAKMLFKAYRASALTQDIDPFTVHVRSNKEVLAARMNDAIATGADEYQLLRKDREHPDEFLYQWAKPWIYTLSEKRRSAVDTSRDWKRFSGNIEKLAA</sequence>